<dbReference type="EMBL" id="PP511318">
    <property type="protein sequence ID" value="XCD03086.1"/>
    <property type="molecule type" value="Genomic_DNA"/>
</dbReference>
<sequence>MFRNDICTIKRRLKAVVEGETLWGDYKTIVADIPCHLSVKTISALNQSQSTATVMYDFTLFYDTSLGVDLQPNDVVFVKTSQGQEYELTAGESHRYYLTTQTHCEKLTEV</sequence>
<evidence type="ECO:0000313" key="1">
    <source>
        <dbReference type="EMBL" id="XCD03086.1"/>
    </source>
</evidence>
<protein>
    <submittedName>
        <fullName evidence="1">Uncharacterized protein</fullName>
    </submittedName>
</protein>
<organism evidence="1">
    <name type="scientific">Dulem virus 31</name>
    <dbReference type="NCBI Taxonomy" id="3145749"/>
    <lineage>
        <taxon>Viruses</taxon>
        <taxon>Monodnaviria</taxon>
        <taxon>Sangervirae</taxon>
        <taxon>Phixviricota</taxon>
        <taxon>Malgrandaviricetes</taxon>
        <taxon>Petitvirales</taxon>
        <taxon>Microviridae</taxon>
        <taxon>Microvirus</taxon>
    </lineage>
</organism>
<name>A0AAU8AV72_9VIRU</name>
<proteinExistence type="predicted"/>
<reference evidence="1" key="1">
    <citation type="submission" date="2024-03" db="EMBL/GenBank/DDBJ databases">
        <title>Diverse circular DNA viruses in blood, oral, and fecal samples of captive lemurs.</title>
        <authorList>
            <person name="Paietta E.N."/>
            <person name="Kraberger S."/>
            <person name="Lund M.C."/>
            <person name="Custer J.M."/>
            <person name="Vargas K.M."/>
            <person name="Ehmke E.E."/>
            <person name="Yoder A.D."/>
            <person name="Varsani A."/>
        </authorList>
    </citation>
    <scope>NUCLEOTIDE SEQUENCE</scope>
    <source>
        <strain evidence="1">Duke_17_45</strain>
    </source>
</reference>
<accession>A0AAU8AV72</accession>